<dbReference type="InterPro" id="IPR050832">
    <property type="entry name" value="Bact_Acetyltransf"/>
</dbReference>
<dbReference type="PANTHER" id="PTHR43877:SF1">
    <property type="entry name" value="ACETYLTRANSFERASE"/>
    <property type="match status" value="1"/>
</dbReference>
<feature type="compositionally biased region" description="Basic and acidic residues" evidence="3">
    <location>
        <begin position="173"/>
        <end position="185"/>
    </location>
</feature>
<evidence type="ECO:0000256" key="1">
    <source>
        <dbReference type="ARBA" id="ARBA00022679"/>
    </source>
</evidence>
<name>A0A4R1HX90_PSEEN</name>
<dbReference type="SUPFAM" id="SSF53756">
    <property type="entry name" value="UDP-Glycosyltransferase/glycogen phosphorylase"/>
    <property type="match status" value="1"/>
</dbReference>
<comment type="caution">
    <text evidence="5">The sequence shown here is derived from an EMBL/GenBank/DDBJ whole genome shotgun (WGS) entry which is preliminary data.</text>
</comment>
<reference evidence="5 6" key="1">
    <citation type="submission" date="2019-03" db="EMBL/GenBank/DDBJ databases">
        <title>Sequencing the genomes of 1000 actinobacteria strains.</title>
        <authorList>
            <person name="Klenk H.-P."/>
        </authorList>
    </citation>
    <scope>NUCLEOTIDE SEQUENCE [LARGE SCALE GENOMIC DNA]</scope>
    <source>
        <strain evidence="5 6">DSM 44969</strain>
    </source>
</reference>
<dbReference type="InterPro" id="IPR000182">
    <property type="entry name" value="GNAT_dom"/>
</dbReference>
<organism evidence="5 6">
    <name type="scientific">Pseudonocardia endophytica</name>
    <dbReference type="NCBI Taxonomy" id="401976"/>
    <lineage>
        <taxon>Bacteria</taxon>
        <taxon>Bacillati</taxon>
        <taxon>Actinomycetota</taxon>
        <taxon>Actinomycetes</taxon>
        <taxon>Pseudonocardiales</taxon>
        <taxon>Pseudonocardiaceae</taxon>
        <taxon>Pseudonocardia</taxon>
    </lineage>
</organism>
<dbReference type="GO" id="GO:0016747">
    <property type="term" value="F:acyltransferase activity, transferring groups other than amino-acyl groups"/>
    <property type="evidence" value="ECO:0007669"/>
    <property type="project" value="InterPro"/>
</dbReference>
<dbReference type="PANTHER" id="PTHR43877">
    <property type="entry name" value="AMINOALKYLPHOSPHONATE N-ACETYLTRANSFERASE-RELATED-RELATED"/>
    <property type="match status" value="1"/>
</dbReference>
<gene>
    <name evidence="5" type="ORF">EV378_3255</name>
</gene>
<accession>A0A4R1HX90</accession>
<dbReference type="RefSeq" id="WP_165922307.1">
    <property type="nucleotide sequence ID" value="NZ_SMFZ01000001.1"/>
</dbReference>
<evidence type="ECO:0000313" key="6">
    <source>
        <dbReference type="Proteomes" id="UP000295560"/>
    </source>
</evidence>
<dbReference type="Gene3D" id="3.40.50.2000">
    <property type="entry name" value="Glycogen Phosphorylase B"/>
    <property type="match status" value="1"/>
</dbReference>
<keyword evidence="6" id="KW-1185">Reference proteome</keyword>
<feature type="compositionally biased region" description="Low complexity" evidence="3">
    <location>
        <begin position="186"/>
        <end position="200"/>
    </location>
</feature>
<evidence type="ECO:0000256" key="2">
    <source>
        <dbReference type="ARBA" id="ARBA00023315"/>
    </source>
</evidence>
<feature type="region of interest" description="Disordered" evidence="3">
    <location>
        <begin position="165"/>
        <end position="204"/>
    </location>
</feature>
<evidence type="ECO:0000313" key="5">
    <source>
        <dbReference type="EMBL" id="TCK27384.1"/>
    </source>
</evidence>
<dbReference type="SUPFAM" id="SSF55729">
    <property type="entry name" value="Acyl-CoA N-acyltransferases (Nat)"/>
    <property type="match status" value="1"/>
</dbReference>
<dbReference type="Proteomes" id="UP000295560">
    <property type="component" value="Unassembled WGS sequence"/>
</dbReference>
<evidence type="ECO:0000256" key="3">
    <source>
        <dbReference type="SAM" id="MobiDB-lite"/>
    </source>
</evidence>
<dbReference type="InterPro" id="IPR016181">
    <property type="entry name" value="Acyl_CoA_acyltransferase"/>
</dbReference>
<dbReference type="EMBL" id="SMFZ01000001">
    <property type="protein sequence ID" value="TCK27384.1"/>
    <property type="molecule type" value="Genomic_DNA"/>
</dbReference>
<dbReference type="Pfam" id="PF13302">
    <property type="entry name" value="Acetyltransf_3"/>
    <property type="match status" value="1"/>
</dbReference>
<dbReference type="PROSITE" id="PS51186">
    <property type="entry name" value="GNAT"/>
    <property type="match status" value="1"/>
</dbReference>
<feature type="region of interest" description="Disordered" evidence="3">
    <location>
        <begin position="55"/>
        <end position="75"/>
    </location>
</feature>
<dbReference type="Gene3D" id="3.40.50.11190">
    <property type="match status" value="1"/>
</dbReference>
<proteinExistence type="predicted"/>
<dbReference type="Gene3D" id="3.40.630.30">
    <property type="match status" value="1"/>
</dbReference>
<feature type="domain" description="N-acetyltransferase" evidence="4">
    <location>
        <begin position="370"/>
        <end position="520"/>
    </location>
</feature>
<evidence type="ECO:0000259" key="4">
    <source>
        <dbReference type="PROSITE" id="PS51186"/>
    </source>
</evidence>
<keyword evidence="1 5" id="KW-0808">Transferase</keyword>
<protein>
    <submittedName>
        <fullName evidence="5">Spore coat polysaccharide biosynthesis predicted glycosyltransferase SpsG</fullName>
    </submittedName>
</protein>
<sequence length="520" mass="54275">MRLLLRCDAGPATGVGHAVRCAALAEAAIEAGHDVFWSGRLDGLDWLWTGLSRTDRDTGTPPHPGAGEADRPGTLLPPADSADELVALCREHRIDAAHVDHYLLGPELRDALNPHGVVLSTVEDFHTGRRPADVVVDPNLGADAVPRPDDGSPVLLRGPRFAPLRRSVRRARTTREDRLSGRRDSGTASTGPGSAGAAGPTDPPRVLVVMGGTDAAGLLGRVVSALAATGVPADVDVVVPPGRELAVPDGFRTVPPLPDLPGAAADVDLVVSAAGTTVWELCCVGVAMALVRVADNQTEGYRAVTASGVAAGLGSADDLSHPDTTATLRHLLTDPDARAALAARARDVVDGRGADRILDALRTATGDRSLSTRPATSDDAELLLAWRNDPETRRWSRTPSPVTAVEHRAWLERSLADGDRMLLVVSDADGPVGTVRWDHDPDGWEVSITVAPQRRGSGLAGPLLAAGERALRASTGAGTPVTAVVHRDNTASARLFARAGYAPSDAPDADGFGTHRRTLD</sequence>
<keyword evidence="2" id="KW-0012">Acyltransferase</keyword>
<dbReference type="AlphaFoldDB" id="A0A4R1HX90"/>